<dbReference type="EMBL" id="DVMH01000027">
    <property type="protein sequence ID" value="HIU10624.1"/>
    <property type="molecule type" value="Genomic_DNA"/>
</dbReference>
<dbReference type="HAMAP" id="MF_00028">
    <property type="entry name" value="CobQ"/>
    <property type="match status" value="1"/>
</dbReference>
<dbReference type="PANTHER" id="PTHR21343:SF1">
    <property type="entry name" value="COBYRIC ACID SYNTHASE"/>
    <property type="match status" value="1"/>
</dbReference>
<feature type="active site" description="Nucleophile" evidence="4">
    <location>
        <position position="329"/>
    </location>
</feature>
<dbReference type="SUPFAM" id="SSF52540">
    <property type="entry name" value="P-loop containing nucleoside triphosphate hydrolases"/>
    <property type="match status" value="1"/>
</dbReference>
<dbReference type="Gene3D" id="3.40.50.880">
    <property type="match status" value="1"/>
</dbReference>
<dbReference type="InterPro" id="IPR047045">
    <property type="entry name" value="CobQ_N"/>
</dbReference>
<reference evidence="7" key="2">
    <citation type="journal article" date="2021" name="PeerJ">
        <title>Extensive microbial diversity within the chicken gut microbiome revealed by metagenomics and culture.</title>
        <authorList>
            <person name="Gilroy R."/>
            <person name="Ravi A."/>
            <person name="Getino M."/>
            <person name="Pursley I."/>
            <person name="Horton D.L."/>
            <person name="Alikhan N.F."/>
            <person name="Baker D."/>
            <person name="Gharbi K."/>
            <person name="Hall N."/>
            <person name="Watson M."/>
            <person name="Adriaenssens E.M."/>
            <person name="Foster-Nyarko E."/>
            <person name="Jarju S."/>
            <person name="Secka A."/>
            <person name="Antonio M."/>
            <person name="Oren A."/>
            <person name="Chaudhuri R.R."/>
            <person name="La Ragione R."/>
            <person name="Hildebrand F."/>
            <person name="Pallen M.J."/>
        </authorList>
    </citation>
    <scope>NUCLEOTIDE SEQUENCE</scope>
    <source>
        <strain evidence="7">2830</strain>
    </source>
</reference>
<dbReference type="NCBIfam" id="NF001989">
    <property type="entry name" value="PRK00784.1"/>
    <property type="match status" value="1"/>
</dbReference>
<dbReference type="InterPro" id="IPR011698">
    <property type="entry name" value="GATase_3"/>
</dbReference>
<comment type="pathway">
    <text evidence="1 4">Cofactor biosynthesis; adenosylcobalamin biosynthesis.</text>
</comment>
<keyword evidence="3 4" id="KW-0315">Glutamine amidotransferase</keyword>
<evidence type="ECO:0000313" key="7">
    <source>
        <dbReference type="EMBL" id="HIU10624.1"/>
    </source>
</evidence>
<dbReference type="GO" id="GO:0015420">
    <property type="term" value="F:ABC-type vitamin B12 transporter activity"/>
    <property type="evidence" value="ECO:0007669"/>
    <property type="project" value="UniProtKB-UniRule"/>
</dbReference>
<accession>A0A9D1HK80</accession>
<dbReference type="InterPro" id="IPR004459">
    <property type="entry name" value="CobQ_synth"/>
</dbReference>
<reference evidence="7" key="1">
    <citation type="submission" date="2020-10" db="EMBL/GenBank/DDBJ databases">
        <authorList>
            <person name="Gilroy R."/>
        </authorList>
    </citation>
    <scope>NUCLEOTIDE SEQUENCE</scope>
    <source>
        <strain evidence="7">2830</strain>
    </source>
</reference>
<comment type="caution">
    <text evidence="7">The sequence shown here is derived from an EMBL/GenBank/DDBJ whole genome shotgun (WGS) entry which is preliminary data.</text>
</comment>
<organism evidence="7 8">
    <name type="scientific">Candidatus Avidehalobacter gallistercoris</name>
    <dbReference type="NCBI Taxonomy" id="2840694"/>
    <lineage>
        <taxon>Bacteria</taxon>
        <taxon>Bacillati</taxon>
        <taxon>Bacillota</taxon>
        <taxon>Clostridia</taxon>
        <taxon>Eubacteriales</taxon>
        <taxon>Peptococcaceae</taxon>
        <taxon>Peptococcaceae incertae sedis</taxon>
        <taxon>Candidatus Avidehalobacter</taxon>
    </lineage>
</organism>
<evidence type="ECO:0000256" key="1">
    <source>
        <dbReference type="ARBA" id="ARBA00004953"/>
    </source>
</evidence>
<evidence type="ECO:0000259" key="6">
    <source>
        <dbReference type="Pfam" id="PF07685"/>
    </source>
</evidence>
<dbReference type="Pfam" id="PF07685">
    <property type="entry name" value="GATase_3"/>
    <property type="match status" value="1"/>
</dbReference>
<dbReference type="Gene3D" id="3.40.50.300">
    <property type="entry name" value="P-loop containing nucleotide triphosphate hydrolases"/>
    <property type="match status" value="1"/>
</dbReference>
<dbReference type="InterPro" id="IPR029062">
    <property type="entry name" value="Class_I_gatase-like"/>
</dbReference>
<dbReference type="CDD" id="cd05389">
    <property type="entry name" value="CobQ_N"/>
    <property type="match status" value="1"/>
</dbReference>
<keyword evidence="2 4" id="KW-0169">Cobalamin biosynthesis</keyword>
<evidence type="ECO:0000256" key="4">
    <source>
        <dbReference type="HAMAP-Rule" id="MF_00028"/>
    </source>
</evidence>
<dbReference type="InterPro" id="IPR033949">
    <property type="entry name" value="CobQ_GATase1"/>
</dbReference>
<name>A0A9D1HK80_9FIRM</name>
<feature type="domain" description="CobB/CobQ-like glutamine amidotransferase" evidence="6">
    <location>
        <begin position="253"/>
        <end position="438"/>
    </location>
</feature>
<comment type="function">
    <text evidence="4">Catalyzes amidations at positions B, D, E, and G on adenosylcobyrinic A,C-diamide. NH(2) groups are provided by glutamine, and one molecule of ATP is hydrogenolyzed for each amidation.</text>
</comment>
<evidence type="ECO:0000259" key="5">
    <source>
        <dbReference type="Pfam" id="PF01656"/>
    </source>
</evidence>
<dbReference type="PROSITE" id="PS51274">
    <property type="entry name" value="GATASE_COBBQ"/>
    <property type="match status" value="1"/>
</dbReference>
<feature type="active site" evidence="4">
    <location>
        <position position="431"/>
    </location>
</feature>
<dbReference type="PANTHER" id="PTHR21343">
    <property type="entry name" value="DETHIOBIOTIN SYNTHETASE"/>
    <property type="match status" value="1"/>
</dbReference>
<dbReference type="InterPro" id="IPR002586">
    <property type="entry name" value="CobQ/CobB/MinD/ParA_Nub-bd_dom"/>
</dbReference>
<dbReference type="InterPro" id="IPR027417">
    <property type="entry name" value="P-loop_NTPase"/>
</dbReference>
<dbReference type="CDD" id="cd01750">
    <property type="entry name" value="GATase1_CobQ"/>
    <property type="match status" value="1"/>
</dbReference>
<evidence type="ECO:0000256" key="2">
    <source>
        <dbReference type="ARBA" id="ARBA00022573"/>
    </source>
</evidence>
<evidence type="ECO:0000256" key="3">
    <source>
        <dbReference type="ARBA" id="ARBA00022962"/>
    </source>
</evidence>
<protein>
    <recommendedName>
        <fullName evidence="4">Cobyric acid synthase</fullName>
    </recommendedName>
</protein>
<gene>
    <name evidence="4" type="primary">cobQ</name>
    <name evidence="7" type="ORF">IAB00_05210</name>
</gene>
<comment type="similarity">
    <text evidence="4">Belongs to the CobB/CobQ family. CobQ subfamily.</text>
</comment>
<dbReference type="AlphaFoldDB" id="A0A9D1HK80"/>
<proteinExistence type="inferred from homology"/>
<dbReference type="GO" id="GO:0009236">
    <property type="term" value="P:cobalamin biosynthetic process"/>
    <property type="evidence" value="ECO:0007669"/>
    <property type="project" value="UniProtKB-UniRule"/>
</dbReference>
<dbReference type="Proteomes" id="UP000824124">
    <property type="component" value="Unassembled WGS sequence"/>
</dbReference>
<feature type="domain" description="CobQ/CobB/MinD/ParA nucleotide binding" evidence="5">
    <location>
        <begin position="4"/>
        <end position="231"/>
    </location>
</feature>
<dbReference type="SUPFAM" id="SSF52317">
    <property type="entry name" value="Class I glutamine amidotransferase-like"/>
    <property type="match status" value="1"/>
</dbReference>
<dbReference type="NCBIfam" id="TIGR00313">
    <property type="entry name" value="cobQ"/>
    <property type="match status" value="1"/>
</dbReference>
<dbReference type="GO" id="GO:0003824">
    <property type="term" value="F:catalytic activity"/>
    <property type="evidence" value="ECO:0007669"/>
    <property type="project" value="InterPro"/>
</dbReference>
<sequence>MKGIMIQGCSSDAGKSYVATALCRVLADMGRRVSPFKSQNMSNNSYVTWDGGEIGRAQGVQAEAAGVIPETYMNPILLKPQKNSGSEIVLFGQVYKSMPGSEYHAHFTMNEGIQAVRKALGIIAANYDTIVIEGAGSPAEVNLNAHEIVNMRIAREADVPVLLVADVNRGGSFASIVGTLELLGEDRNRVKGIIFNQFRGDIALFTDGAKWIEEYTGVKVVGVLPYFTDINIEGEDSLSINFEHTSGAARPIRIGVVKLPYISNHTDMEIFRYEPDVDVRQVDEFTELTDFDAIILPGTKSTIADLAYLEQSGLADKIRRFPGFIYGICGGYQIMGQKMLDPDGVDFKPGFQAAGLGLLPLVTRFQPQKHVQQQQARGLHPMLGGMTALGYEIHLGESELVSDTALPLWQIERHTDGAATPDLRVAGSYLHNVFHNDTFRNIWLNQIRKSIGLKPLPPVDTAAIKEQQYAKLGEYARKYLDIDYILRLIDGKNQ</sequence>
<evidence type="ECO:0000313" key="8">
    <source>
        <dbReference type="Proteomes" id="UP000824124"/>
    </source>
</evidence>
<dbReference type="Pfam" id="PF01656">
    <property type="entry name" value="CbiA"/>
    <property type="match status" value="1"/>
</dbReference>